<protein>
    <submittedName>
        <fullName evidence="1">Uncharacterized protein</fullName>
    </submittedName>
</protein>
<dbReference type="AlphaFoldDB" id="A0A5Q4Z9L5"/>
<accession>A0A5Q4Z9L5</accession>
<keyword evidence="2" id="KW-1185">Reference proteome</keyword>
<gene>
    <name evidence="1" type="ORF">PDMSB3_1857</name>
</gene>
<proteinExistence type="predicted"/>
<sequence length="74" mass="8732">MVGPDSARPCREVVREITSFLARHTQFDLLHRIYSQKNWEVHLLKYHMKKGRARVSGNGERHRGWQCLFILLGT</sequence>
<name>A0A5Q4Z9L5_9BURK</name>
<dbReference type="Proteomes" id="UP000325811">
    <property type="component" value="Chromosome I"/>
</dbReference>
<dbReference type="EMBL" id="LR699553">
    <property type="protein sequence ID" value="VVD28313.1"/>
    <property type="molecule type" value="Genomic_DNA"/>
</dbReference>
<evidence type="ECO:0000313" key="1">
    <source>
        <dbReference type="EMBL" id="VVD28313.1"/>
    </source>
</evidence>
<reference evidence="1 2" key="1">
    <citation type="submission" date="2019-08" db="EMBL/GenBank/DDBJ databases">
        <authorList>
            <person name="Herpell B J."/>
        </authorList>
    </citation>
    <scope>NUCLEOTIDE SEQUENCE [LARGE SCALE GENOMIC DNA]</scope>
    <source>
        <strain evidence="2">Msb3</strain>
    </source>
</reference>
<dbReference type="KEGG" id="pdio:PDMSB3_1857"/>
<organism evidence="1 2">
    <name type="scientific">Paraburkholderia dioscoreae</name>
    <dbReference type="NCBI Taxonomy" id="2604047"/>
    <lineage>
        <taxon>Bacteria</taxon>
        <taxon>Pseudomonadati</taxon>
        <taxon>Pseudomonadota</taxon>
        <taxon>Betaproteobacteria</taxon>
        <taxon>Burkholderiales</taxon>
        <taxon>Burkholderiaceae</taxon>
        <taxon>Paraburkholderia</taxon>
    </lineage>
</organism>
<evidence type="ECO:0000313" key="2">
    <source>
        <dbReference type="Proteomes" id="UP000325811"/>
    </source>
</evidence>